<dbReference type="InterPro" id="IPR010635">
    <property type="entry name" value="Heparan_SO4-6-sulfoTrfase"/>
</dbReference>
<dbReference type="PANTHER" id="PTHR12812">
    <property type="entry name" value="HEPARAN SULFATE 6-O-SULFOTRANSFERASE 3"/>
    <property type="match status" value="1"/>
</dbReference>
<comment type="similarity">
    <text evidence="7">Belongs to the sulfotransferase 6 family.</text>
</comment>
<evidence type="ECO:0000256" key="2">
    <source>
        <dbReference type="ARBA" id="ARBA00022679"/>
    </source>
</evidence>
<dbReference type="AlphaFoldDB" id="A0A267F0N3"/>
<evidence type="ECO:0000256" key="1">
    <source>
        <dbReference type="ARBA" id="ARBA00004167"/>
    </source>
</evidence>
<keyword evidence="2 7" id="KW-0808">Transferase</keyword>
<dbReference type="GO" id="GO:0017095">
    <property type="term" value="F:heparan sulfate 6-sulfotransferase activity"/>
    <property type="evidence" value="ECO:0007669"/>
    <property type="project" value="TreeGrafter"/>
</dbReference>
<dbReference type="SUPFAM" id="SSF52540">
    <property type="entry name" value="P-loop containing nucleoside triphosphate hydrolases"/>
    <property type="match status" value="1"/>
</dbReference>
<keyword evidence="4 7" id="KW-1133">Transmembrane helix</keyword>
<evidence type="ECO:0000313" key="9">
    <source>
        <dbReference type="Proteomes" id="UP000215902"/>
    </source>
</evidence>
<dbReference type="STRING" id="282301.A0A267F0N3"/>
<feature type="transmembrane region" description="Helical" evidence="7">
    <location>
        <begin position="20"/>
        <end position="41"/>
    </location>
</feature>
<evidence type="ECO:0000256" key="5">
    <source>
        <dbReference type="ARBA" id="ARBA00023136"/>
    </source>
</evidence>
<keyword evidence="5 7" id="KW-0472">Membrane</keyword>
<keyword evidence="7" id="KW-0735">Signal-anchor</keyword>
<comment type="caution">
    <text evidence="8">The sequence shown here is derived from an EMBL/GenBank/DDBJ whole genome shotgun (WGS) entry which is preliminary data.</text>
</comment>
<comment type="subcellular location">
    <subcellularLocation>
        <location evidence="1">Membrane</location>
        <topology evidence="1">Single-pass membrane protein</topology>
    </subcellularLocation>
    <subcellularLocation>
        <location evidence="7">Membrane</location>
        <topology evidence="7">Single-pass type II membrane protein</topology>
    </subcellularLocation>
</comment>
<evidence type="ECO:0000313" key="8">
    <source>
        <dbReference type="EMBL" id="PAA67311.1"/>
    </source>
</evidence>
<dbReference type="InterPro" id="IPR027417">
    <property type="entry name" value="P-loop_NTPase"/>
</dbReference>
<sequence length="432" mass="47929">HRLWCTGLVRHLWRRRRRQAAIVTAAATALLALLLLASALLSRPLPPPFQLESASTAIAVESIDLFDSRRDVIVLLHMQKTGGSHLNRQLVSGLRRPDMRCQCGRGGLGGARRRKWRCNCRNSRGDLWLVSRYSTGWLCGLHADFAALSACVPGQLAALDSDFERPRRLRYVTMLRRPADRFLSEWQHARRGATWRKSQPTCRGSRPPPCRTGDGAWRGVSLAEFAACRANPALNRQARMLANTSGLPCRAVFANGNRTADLLLASALHNLVGMAAFGLTEWQILTQYLLSRRLGLSFSRLFWQQDATVASNWRASGNFSLVADAGDLQQRRLAELANPADARLYAAAERLFFGQARRLLAREPLLSVGQRARVRDADSAIGGDALTALARRVLLELGAVEVDDAEKADIRRRVRKKLLRAGNDEAESDSNS</sequence>
<dbReference type="Proteomes" id="UP000215902">
    <property type="component" value="Unassembled WGS sequence"/>
</dbReference>
<keyword evidence="6" id="KW-0325">Glycoprotein</keyword>
<evidence type="ECO:0000256" key="4">
    <source>
        <dbReference type="ARBA" id="ARBA00022989"/>
    </source>
</evidence>
<protein>
    <recommendedName>
        <fullName evidence="7">Heparan-sulfate 6-O-sulfotransferase</fullName>
        <ecNumber evidence="7">2.8.2.-</ecNumber>
    </recommendedName>
</protein>
<dbReference type="EMBL" id="NIVC01001494">
    <property type="protein sequence ID" value="PAA67311.1"/>
    <property type="molecule type" value="Genomic_DNA"/>
</dbReference>
<evidence type="ECO:0000256" key="7">
    <source>
        <dbReference type="RuleBase" id="RU364122"/>
    </source>
</evidence>
<keyword evidence="3 7" id="KW-0812">Transmembrane</keyword>
<comment type="catalytic activity">
    <reaction evidence="7">
        <text>alpha-D-glucosaminyl-[heparan sulfate](n) + 3'-phosphoadenylyl sulfate = 6-sulfo-alpha-D-glucosaminyl-[heparan sulfate](n) + adenosine 3',5'-bisphosphate + H(+)</text>
        <dbReference type="Rhea" id="RHEA:56604"/>
        <dbReference type="Rhea" id="RHEA-COMP:9830"/>
        <dbReference type="Rhea" id="RHEA-COMP:14621"/>
        <dbReference type="ChEBI" id="CHEBI:15378"/>
        <dbReference type="ChEBI" id="CHEBI:58339"/>
        <dbReference type="ChEBI" id="CHEBI:58343"/>
        <dbReference type="ChEBI" id="CHEBI:58388"/>
        <dbReference type="ChEBI" id="CHEBI:140604"/>
    </reaction>
</comment>
<evidence type="ECO:0000256" key="6">
    <source>
        <dbReference type="ARBA" id="ARBA00023180"/>
    </source>
</evidence>
<dbReference type="Gene3D" id="3.40.50.300">
    <property type="entry name" value="P-loop containing nucleotide triphosphate hydrolases"/>
    <property type="match status" value="1"/>
</dbReference>
<gene>
    <name evidence="8" type="ORF">BOX15_Mlig024635g1</name>
</gene>
<evidence type="ECO:0000256" key="3">
    <source>
        <dbReference type="ARBA" id="ARBA00022692"/>
    </source>
</evidence>
<dbReference type="PANTHER" id="PTHR12812:SF0">
    <property type="entry name" value="HEPARAN-SULFATE 6-O-SULFOTRANSFERASE"/>
    <property type="match status" value="1"/>
</dbReference>
<name>A0A267F0N3_9PLAT</name>
<comment type="function">
    <text evidence="7">6-O-sulfation enzyme which catalyzes the transfer of sulfate from 3'-phosphoadenosine 5'-phosphosulfate (PAPS) to position 6 of the N-sulfoglucosamine residue (GlcNS) of heparan sulfate.</text>
</comment>
<organism evidence="8 9">
    <name type="scientific">Macrostomum lignano</name>
    <dbReference type="NCBI Taxonomy" id="282301"/>
    <lineage>
        <taxon>Eukaryota</taxon>
        <taxon>Metazoa</taxon>
        <taxon>Spiralia</taxon>
        <taxon>Lophotrochozoa</taxon>
        <taxon>Platyhelminthes</taxon>
        <taxon>Rhabditophora</taxon>
        <taxon>Macrostomorpha</taxon>
        <taxon>Macrostomida</taxon>
        <taxon>Macrostomidae</taxon>
        <taxon>Macrostomum</taxon>
    </lineage>
</organism>
<dbReference type="GO" id="GO:0016020">
    <property type="term" value="C:membrane"/>
    <property type="evidence" value="ECO:0007669"/>
    <property type="project" value="UniProtKB-SubCell"/>
</dbReference>
<accession>A0A267F0N3</accession>
<feature type="non-terminal residue" evidence="8">
    <location>
        <position position="1"/>
    </location>
</feature>
<dbReference type="OrthoDB" id="406981at2759"/>
<dbReference type="EC" id="2.8.2.-" evidence="7"/>
<reference evidence="8 9" key="1">
    <citation type="submission" date="2017-06" db="EMBL/GenBank/DDBJ databases">
        <title>A platform for efficient transgenesis in Macrostomum lignano, a flatworm model organism for stem cell research.</title>
        <authorList>
            <person name="Berezikov E."/>
        </authorList>
    </citation>
    <scope>NUCLEOTIDE SEQUENCE [LARGE SCALE GENOMIC DNA]</scope>
    <source>
        <strain evidence="8">DV1</strain>
        <tissue evidence="8">Whole organism</tissue>
    </source>
</reference>
<keyword evidence="9" id="KW-1185">Reference proteome</keyword>
<proteinExistence type="inferred from homology"/>